<keyword evidence="5 6" id="KW-0472">Membrane</keyword>
<proteinExistence type="predicted"/>
<keyword evidence="2" id="KW-1003">Cell membrane</keyword>
<evidence type="ECO:0000256" key="5">
    <source>
        <dbReference type="ARBA" id="ARBA00023136"/>
    </source>
</evidence>
<accession>A0ABY4IIJ7</accession>
<evidence type="ECO:0000256" key="1">
    <source>
        <dbReference type="ARBA" id="ARBA00004651"/>
    </source>
</evidence>
<sequence>MTGITALAAAVLLGGGFAAGVLLLLARLPRGRAAPLMSRIAPYVRDVVDDERLPATALPGVGRLPAHRSSPGERVRDALERLVGDGDVLRKRLAQAGSALSPVAFRGRQLAWTLAGIATGAIAVIVLVLTGRWSVPVGVIPLLAGATAAIGYDMQLSARVRARRTRLADELPTTLEFLALCLSAGESFLDAVRRVAGVGSGELTGELRRVVLEVGTGSTLAEGLGDMAARLELPGLSRVVDQIVAALEHGAPLAAVLHAQAGDAREEAKRTLIEQAGRKEILMLLPLVFLILPLSVVFAIYPGLFILRLGLG</sequence>
<name>A0ABY4IIJ7_9MICO</name>
<evidence type="ECO:0000256" key="2">
    <source>
        <dbReference type="ARBA" id="ARBA00022475"/>
    </source>
</evidence>
<dbReference type="PANTHER" id="PTHR35007">
    <property type="entry name" value="INTEGRAL MEMBRANE PROTEIN-RELATED"/>
    <property type="match status" value="1"/>
</dbReference>
<protein>
    <submittedName>
        <fullName evidence="8">Type II secretion system F family protein</fullName>
    </submittedName>
</protein>
<comment type="subcellular location">
    <subcellularLocation>
        <location evidence="1">Cell membrane</location>
        <topology evidence="1">Multi-pass membrane protein</topology>
    </subcellularLocation>
</comment>
<feature type="domain" description="Type II secretion system protein GspF" evidence="7">
    <location>
        <begin position="175"/>
        <end position="298"/>
    </location>
</feature>
<feature type="transmembrane region" description="Helical" evidence="6">
    <location>
        <begin position="6"/>
        <end position="26"/>
    </location>
</feature>
<dbReference type="InterPro" id="IPR018076">
    <property type="entry name" value="T2SS_GspF_dom"/>
</dbReference>
<feature type="transmembrane region" description="Helical" evidence="6">
    <location>
        <begin position="281"/>
        <end position="307"/>
    </location>
</feature>
<evidence type="ECO:0000313" key="8">
    <source>
        <dbReference type="EMBL" id="UPL12589.1"/>
    </source>
</evidence>
<dbReference type="Pfam" id="PF00482">
    <property type="entry name" value="T2SSF"/>
    <property type="match status" value="1"/>
</dbReference>
<evidence type="ECO:0000256" key="4">
    <source>
        <dbReference type="ARBA" id="ARBA00022989"/>
    </source>
</evidence>
<feature type="transmembrane region" description="Helical" evidence="6">
    <location>
        <begin position="135"/>
        <end position="154"/>
    </location>
</feature>
<dbReference type="PANTHER" id="PTHR35007:SF2">
    <property type="entry name" value="PILUS ASSEMBLE PROTEIN"/>
    <property type="match status" value="1"/>
</dbReference>
<evidence type="ECO:0000256" key="3">
    <source>
        <dbReference type="ARBA" id="ARBA00022692"/>
    </source>
</evidence>
<dbReference type="Proteomes" id="UP000831467">
    <property type="component" value="Chromosome"/>
</dbReference>
<evidence type="ECO:0000256" key="6">
    <source>
        <dbReference type="SAM" id="Phobius"/>
    </source>
</evidence>
<keyword evidence="4 6" id="KW-1133">Transmembrane helix</keyword>
<dbReference type="EMBL" id="CP078076">
    <property type="protein sequence ID" value="UPL12589.1"/>
    <property type="molecule type" value="Genomic_DNA"/>
</dbReference>
<organism evidence="8 9">
    <name type="scientific">Microbacterium sufflavum</name>
    <dbReference type="NCBI Taxonomy" id="2851649"/>
    <lineage>
        <taxon>Bacteria</taxon>
        <taxon>Bacillati</taxon>
        <taxon>Actinomycetota</taxon>
        <taxon>Actinomycetes</taxon>
        <taxon>Micrococcales</taxon>
        <taxon>Microbacteriaceae</taxon>
        <taxon>Microbacterium</taxon>
    </lineage>
</organism>
<evidence type="ECO:0000313" key="9">
    <source>
        <dbReference type="Proteomes" id="UP000831467"/>
    </source>
</evidence>
<dbReference type="RefSeq" id="WP_247981916.1">
    <property type="nucleotide sequence ID" value="NZ_CP078076.1"/>
</dbReference>
<reference evidence="8 9" key="1">
    <citation type="submission" date="2021-06" db="EMBL/GenBank/DDBJ databases">
        <title>Genome-based taxonomic framework of Microbacterium strains isolated from marine environment, the description of four new species and reclassification of four preexisting species.</title>
        <authorList>
            <person name="Lee S.D."/>
            <person name="Kim S.-M."/>
            <person name="Byeon Y.-S."/>
            <person name="Yang H.L."/>
            <person name="Kim I.S."/>
        </authorList>
    </citation>
    <scope>NUCLEOTIDE SEQUENCE [LARGE SCALE GENOMIC DNA]</scope>
    <source>
        <strain evidence="8 9">SSW1-51</strain>
    </source>
</reference>
<evidence type="ECO:0000259" key="7">
    <source>
        <dbReference type="Pfam" id="PF00482"/>
    </source>
</evidence>
<feature type="transmembrane region" description="Helical" evidence="6">
    <location>
        <begin position="110"/>
        <end position="129"/>
    </location>
</feature>
<keyword evidence="3 6" id="KW-0812">Transmembrane</keyword>
<keyword evidence="9" id="KW-1185">Reference proteome</keyword>
<gene>
    <name evidence="8" type="ORF">KV394_16405</name>
</gene>